<dbReference type="AlphaFoldDB" id="A0ABD1NGY3"/>
<dbReference type="Proteomes" id="UP001603857">
    <property type="component" value="Unassembled WGS sequence"/>
</dbReference>
<name>A0ABD1NGY3_9FABA</name>
<evidence type="ECO:0000313" key="2">
    <source>
        <dbReference type="EMBL" id="KAL2346937.1"/>
    </source>
</evidence>
<dbReference type="EMBL" id="JBGMDY010000001">
    <property type="protein sequence ID" value="KAL2346937.1"/>
    <property type="molecule type" value="Genomic_DNA"/>
</dbReference>
<proteinExistence type="predicted"/>
<sequence length="58" mass="6404">MATDTKSTMTRVTSSALDPRSKPKIDSLALKRKINITTGRHPPDTKMKSVTFVTKSEV</sequence>
<comment type="caution">
    <text evidence="2">The sequence shown here is derived from an EMBL/GenBank/DDBJ whole genome shotgun (WGS) entry which is preliminary data.</text>
</comment>
<feature type="region of interest" description="Disordered" evidence="1">
    <location>
        <begin position="1"/>
        <end position="24"/>
    </location>
</feature>
<keyword evidence="3" id="KW-1185">Reference proteome</keyword>
<organism evidence="2 3">
    <name type="scientific">Flemingia macrophylla</name>
    <dbReference type="NCBI Taxonomy" id="520843"/>
    <lineage>
        <taxon>Eukaryota</taxon>
        <taxon>Viridiplantae</taxon>
        <taxon>Streptophyta</taxon>
        <taxon>Embryophyta</taxon>
        <taxon>Tracheophyta</taxon>
        <taxon>Spermatophyta</taxon>
        <taxon>Magnoliopsida</taxon>
        <taxon>eudicotyledons</taxon>
        <taxon>Gunneridae</taxon>
        <taxon>Pentapetalae</taxon>
        <taxon>rosids</taxon>
        <taxon>fabids</taxon>
        <taxon>Fabales</taxon>
        <taxon>Fabaceae</taxon>
        <taxon>Papilionoideae</taxon>
        <taxon>50 kb inversion clade</taxon>
        <taxon>NPAAA clade</taxon>
        <taxon>indigoferoid/millettioid clade</taxon>
        <taxon>Phaseoleae</taxon>
        <taxon>Flemingia</taxon>
    </lineage>
</organism>
<evidence type="ECO:0000313" key="3">
    <source>
        <dbReference type="Proteomes" id="UP001603857"/>
    </source>
</evidence>
<gene>
    <name evidence="2" type="ORF">Fmac_000937</name>
</gene>
<accession>A0ABD1NGY3</accession>
<reference evidence="2 3" key="1">
    <citation type="submission" date="2024-08" db="EMBL/GenBank/DDBJ databases">
        <title>Insights into the chromosomal genome structure of Flemingia macrophylla.</title>
        <authorList>
            <person name="Ding Y."/>
            <person name="Zhao Y."/>
            <person name="Bi W."/>
            <person name="Wu M."/>
            <person name="Zhao G."/>
            <person name="Gong Y."/>
            <person name="Li W."/>
            <person name="Zhang P."/>
        </authorList>
    </citation>
    <scope>NUCLEOTIDE SEQUENCE [LARGE SCALE GENOMIC DNA]</scope>
    <source>
        <strain evidence="2">DYQJB</strain>
        <tissue evidence="2">Leaf</tissue>
    </source>
</reference>
<feature type="region of interest" description="Disordered" evidence="1">
    <location>
        <begin position="37"/>
        <end position="58"/>
    </location>
</feature>
<feature type="compositionally biased region" description="Polar residues" evidence="1">
    <location>
        <begin position="1"/>
        <end position="16"/>
    </location>
</feature>
<protein>
    <submittedName>
        <fullName evidence="2">Uncharacterized protein</fullName>
    </submittedName>
</protein>
<evidence type="ECO:0000256" key="1">
    <source>
        <dbReference type="SAM" id="MobiDB-lite"/>
    </source>
</evidence>